<gene>
    <name evidence="19" type="ORF">ODALV1_LOCUS2101</name>
</gene>
<accession>A0ABP1PP53</accession>
<comment type="cofactor">
    <cofactor evidence="2">
        <name>Ca(2+)</name>
        <dbReference type="ChEBI" id="CHEBI:29108"/>
    </cofactor>
</comment>
<keyword evidence="16" id="KW-0732">Signal</keyword>
<evidence type="ECO:0000256" key="16">
    <source>
        <dbReference type="SAM" id="SignalP"/>
    </source>
</evidence>
<dbReference type="EMBL" id="CAXLJM020000007">
    <property type="protein sequence ID" value="CAL8072293.1"/>
    <property type="molecule type" value="Genomic_DNA"/>
</dbReference>
<evidence type="ECO:0000256" key="8">
    <source>
        <dbReference type="ARBA" id="ARBA00022801"/>
    </source>
</evidence>
<keyword evidence="10" id="KW-1015">Disulfide bond</keyword>
<dbReference type="SMART" id="SM00632">
    <property type="entry name" value="Aamy_C"/>
    <property type="match status" value="1"/>
</dbReference>
<dbReference type="EC" id="3.2.1.1" evidence="6 15"/>
<evidence type="ECO:0000313" key="19">
    <source>
        <dbReference type="EMBL" id="CAL8072293.1"/>
    </source>
</evidence>
<feature type="chain" id="PRO_5046059830" description="Alpha-amylase" evidence="16">
    <location>
        <begin position="21"/>
        <end position="516"/>
    </location>
</feature>
<feature type="signal peptide" evidence="16">
    <location>
        <begin position="1"/>
        <end position="20"/>
    </location>
</feature>
<dbReference type="InterPro" id="IPR006047">
    <property type="entry name" value="GH13_cat_dom"/>
</dbReference>
<evidence type="ECO:0000256" key="6">
    <source>
        <dbReference type="ARBA" id="ARBA00012595"/>
    </source>
</evidence>
<evidence type="ECO:0000256" key="11">
    <source>
        <dbReference type="ARBA" id="ARBA00023214"/>
    </source>
</evidence>
<evidence type="ECO:0000259" key="17">
    <source>
        <dbReference type="SMART" id="SM00632"/>
    </source>
</evidence>
<keyword evidence="8 15" id="KW-0378">Hydrolase</keyword>
<evidence type="ECO:0000256" key="4">
    <source>
        <dbReference type="ARBA" id="ARBA00008061"/>
    </source>
</evidence>
<dbReference type="InterPro" id="IPR013780">
    <property type="entry name" value="Glyco_hydro_b"/>
</dbReference>
<dbReference type="Proteomes" id="UP001642540">
    <property type="component" value="Unassembled WGS sequence"/>
</dbReference>
<evidence type="ECO:0000256" key="1">
    <source>
        <dbReference type="ARBA" id="ARBA00000548"/>
    </source>
</evidence>
<dbReference type="Pfam" id="PF00128">
    <property type="entry name" value="Alpha-amylase"/>
    <property type="match status" value="1"/>
</dbReference>
<organism evidence="19 20">
    <name type="scientific">Orchesella dallaii</name>
    <dbReference type="NCBI Taxonomy" id="48710"/>
    <lineage>
        <taxon>Eukaryota</taxon>
        <taxon>Metazoa</taxon>
        <taxon>Ecdysozoa</taxon>
        <taxon>Arthropoda</taxon>
        <taxon>Hexapoda</taxon>
        <taxon>Collembola</taxon>
        <taxon>Entomobryomorpha</taxon>
        <taxon>Entomobryoidea</taxon>
        <taxon>Orchesellidae</taxon>
        <taxon>Orchesellinae</taxon>
        <taxon>Orchesella</taxon>
    </lineage>
</organism>
<evidence type="ECO:0000259" key="18">
    <source>
        <dbReference type="SMART" id="SM00642"/>
    </source>
</evidence>
<dbReference type="CDD" id="cd11317">
    <property type="entry name" value="AmyAc_bac_euk_AmyA"/>
    <property type="match status" value="1"/>
</dbReference>
<dbReference type="PRINTS" id="PR00110">
    <property type="entry name" value="ALPHAAMYLASE"/>
</dbReference>
<protein>
    <recommendedName>
        <fullName evidence="6 15">Alpha-amylase</fullName>
        <ecNumber evidence="6 15">3.2.1.1</ecNumber>
    </recommendedName>
</protein>
<name>A0ABP1PP53_9HEXA</name>
<dbReference type="PANTHER" id="PTHR43447">
    <property type="entry name" value="ALPHA-AMYLASE"/>
    <property type="match status" value="1"/>
</dbReference>
<evidence type="ECO:0000256" key="5">
    <source>
        <dbReference type="ARBA" id="ARBA00011245"/>
    </source>
</evidence>
<evidence type="ECO:0000256" key="2">
    <source>
        <dbReference type="ARBA" id="ARBA00001913"/>
    </source>
</evidence>
<dbReference type="InterPro" id="IPR006046">
    <property type="entry name" value="Alpha_amylase"/>
</dbReference>
<dbReference type="InterPro" id="IPR006048">
    <property type="entry name" value="A-amylase/branching_C"/>
</dbReference>
<sequence>MSNFLKSLITLTVLTVGVTAQWDPNFSTGRHSMVHLFEWKWVDIALECERFLGPNGFGGVQVSPPNENAIITSPFRPWWERYQPVSYHLVTRSGNESEFTDMVRRCNAAGVRIYVDAIINHMTGNSVQGAGTDGSSFDASAKSYPAVPYGPTDFNDATTCPTQSGSIEDYQDPIQVRNCQLSGLLDLNQGKDYVRQKLADYLNKLIGLGVAGFRIDASKHMWPADMKAILDKLDNLSVQHGFTANARPFVVQEVIDLGNEAITGSEYFGNGRVTEFRYGMNLGEVFRKVNNQKLSFIKNYGEGWGMYAGNTSLAFIDNHDNQRGHGAGGANILTFRVAKLYKMAQAFMLAWPYALTRVMSSYYWDQNMEGGSDKNDWIGPPNQDGNTLPVTIFPNGTCGNGWMCEHRWRQISNMVKFRNVVEGTTMTNWWDNTENQIAFSRGNKGFLAINNEDRALSATIATGLPAGQYCDVISGNKEGSSCTGKTITVSADGSVNLSISNTEEDPMVAIHADAKL</sequence>
<keyword evidence="9" id="KW-0106">Calcium</keyword>
<dbReference type="Pfam" id="PF02806">
    <property type="entry name" value="Alpha-amylase_C"/>
    <property type="match status" value="1"/>
</dbReference>
<evidence type="ECO:0000256" key="10">
    <source>
        <dbReference type="ARBA" id="ARBA00023157"/>
    </source>
</evidence>
<keyword evidence="20" id="KW-1185">Reference proteome</keyword>
<evidence type="ECO:0000313" key="20">
    <source>
        <dbReference type="Proteomes" id="UP001642540"/>
    </source>
</evidence>
<dbReference type="Gene3D" id="2.60.40.1180">
    <property type="entry name" value="Golgi alpha-mannosidase II"/>
    <property type="match status" value="1"/>
</dbReference>
<dbReference type="Gene3D" id="3.20.20.80">
    <property type="entry name" value="Glycosidases"/>
    <property type="match status" value="1"/>
</dbReference>
<keyword evidence="11" id="KW-0868">Chloride</keyword>
<dbReference type="InterPro" id="IPR017853">
    <property type="entry name" value="GH"/>
</dbReference>
<evidence type="ECO:0000256" key="12">
    <source>
        <dbReference type="ARBA" id="ARBA00023277"/>
    </source>
</evidence>
<feature type="domain" description="Glycosyl hydrolase family 13 catalytic" evidence="18">
    <location>
        <begin position="31"/>
        <end position="418"/>
    </location>
</feature>
<evidence type="ECO:0000256" key="15">
    <source>
        <dbReference type="RuleBase" id="RU361134"/>
    </source>
</evidence>
<proteinExistence type="inferred from homology"/>
<evidence type="ECO:0000256" key="14">
    <source>
        <dbReference type="RuleBase" id="RU003615"/>
    </source>
</evidence>
<comment type="catalytic activity">
    <reaction evidence="1 15">
        <text>Endohydrolysis of (1-&gt;4)-alpha-D-glucosidic linkages in polysaccharides containing three or more (1-&gt;4)-alpha-linked D-glucose units.</text>
        <dbReference type="EC" id="3.2.1.1"/>
    </reaction>
</comment>
<comment type="subunit">
    <text evidence="5">Monomer.</text>
</comment>
<comment type="similarity">
    <text evidence="4 14">Belongs to the glycosyl hydrolase 13 family.</text>
</comment>
<dbReference type="InterPro" id="IPR031319">
    <property type="entry name" value="A-amylase_C"/>
</dbReference>
<evidence type="ECO:0000256" key="13">
    <source>
        <dbReference type="ARBA" id="ARBA00023295"/>
    </source>
</evidence>
<dbReference type="SUPFAM" id="SSF51445">
    <property type="entry name" value="(Trans)glycosidases"/>
    <property type="match status" value="1"/>
</dbReference>
<dbReference type="SUPFAM" id="SSF51011">
    <property type="entry name" value="Glycosyl hydrolase domain"/>
    <property type="match status" value="1"/>
</dbReference>
<evidence type="ECO:0000256" key="7">
    <source>
        <dbReference type="ARBA" id="ARBA00022723"/>
    </source>
</evidence>
<reference evidence="19 20" key="1">
    <citation type="submission" date="2024-08" db="EMBL/GenBank/DDBJ databases">
        <authorList>
            <person name="Cucini C."/>
            <person name="Frati F."/>
        </authorList>
    </citation>
    <scope>NUCLEOTIDE SEQUENCE [LARGE SCALE GENOMIC DNA]</scope>
</reference>
<keyword evidence="7" id="KW-0479">Metal-binding</keyword>
<keyword evidence="12 15" id="KW-0119">Carbohydrate metabolism</keyword>
<feature type="domain" description="Alpha-amylase C-terminal" evidence="17">
    <location>
        <begin position="427"/>
        <end position="515"/>
    </location>
</feature>
<comment type="cofactor">
    <cofactor evidence="3">
        <name>chloride</name>
        <dbReference type="ChEBI" id="CHEBI:17996"/>
    </cofactor>
</comment>
<evidence type="ECO:0000256" key="9">
    <source>
        <dbReference type="ARBA" id="ARBA00022837"/>
    </source>
</evidence>
<dbReference type="SMART" id="SM00642">
    <property type="entry name" value="Aamy"/>
    <property type="match status" value="1"/>
</dbReference>
<evidence type="ECO:0000256" key="3">
    <source>
        <dbReference type="ARBA" id="ARBA00001923"/>
    </source>
</evidence>
<comment type="caution">
    <text evidence="19">The sequence shown here is derived from an EMBL/GenBank/DDBJ whole genome shotgun (WGS) entry which is preliminary data.</text>
</comment>
<keyword evidence="13 15" id="KW-0326">Glycosidase</keyword>